<dbReference type="InterPro" id="IPR016181">
    <property type="entry name" value="Acyl_CoA_acyltransferase"/>
</dbReference>
<name>A0ABP2AUD8_SARVE</name>
<accession>A0ABP2AUD8</accession>
<keyword evidence="3" id="KW-1185">Reference proteome</keyword>
<dbReference type="Proteomes" id="UP000095488">
    <property type="component" value="Unassembled WGS sequence"/>
</dbReference>
<evidence type="ECO:0000313" key="3">
    <source>
        <dbReference type="Proteomes" id="UP000095488"/>
    </source>
</evidence>
<dbReference type="InterPro" id="IPR029062">
    <property type="entry name" value="Class_I_gatase-like"/>
</dbReference>
<dbReference type="SUPFAM" id="SSF52317">
    <property type="entry name" value="Class I glutamine amidotransferase-like"/>
    <property type="match status" value="1"/>
</dbReference>
<feature type="domain" description="N-acetyltransferase" evidence="1">
    <location>
        <begin position="23"/>
        <end position="174"/>
    </location>
</feature>
<dbReference type="Gene3D" id="3.40.630.30">
    <property type="match status" value="1"/>
</dbReference>
<protein>
    <recommendedName>
        <fullName evidence="1">N-acetyltransferase domain-containing protein</fullName>
    </recommendedName>
</protein>
<dbReference type="InterPro" id="IPR000182">
    <property type="entry name" value="GNAT_dom"/>
</dbReference>
<evidence type="ECO:0000313" key="2">
    <source>
        <dbReference type="EMBL" id="CUN98760.1"/>
    </source>
</evidence>
<proteinExistence type="predicted"/>
<dbReference type="CDD" id="cd04301">
    <property type="entry name" value="NAT_SF"/>
    <property type="match status" value="1"/>
</dbReference>
<dbReference type="PROSITE" id="PS51186">
    <property type="entry name" value="GNAT"/>
    <property type="match status" value="1"/>
</dbReference>
<reference evidence="2 3" key="1">
    <citation type="submission" date="2015-09" db="EMBL/GenBank/DDBJ databases">
        <authorList>
            <consortium name="Pathogen Informatics"/>
            <person name="Wu L."/>
            <person name="Ma J."/>
        </authorList>
    </citation>
    <scope>NUCLEOTIDE SEQUENCE [LARGE SCALE GENOMIC DNA]</scope>
    <source>
        <strain evidence="2 3">2789STDY5834858</strain>
    </source>
</reference>
<dbReference type="EMBL" id="CYZR01000005">
    <property type="protein sequence ID" value="CUN98760.1"/>
    <property type="molecule type" value="Genomic_DNA"/>
</dbReference>
<comment type="caution">
    <text evidence="2">The sequence shown here is derived from an EMBL/GenBank/DDBJ whole genome shotgun (WGS) entry which is preliminary data.</text>
</comment>
<organism evidence="2 3">
    <name type="scientific">Sarcina ventriculi</name>
    <name type="common">Clostridium ventriculi</name>
    <dbReference type="NCBI Taxonomy" id="1267"/>
    <lineage>
        <taxon>Bacteria</taxon>
        <taxon>Bacillati</taxon>
        <taxon>Bacillota</taxon>
        <taxon>Clostridia</taxon>
        <taxon>Eubacteriales</taxon>
        <taxon>Clostridiaceae</taxon>
        <taxon>Sarcina</taxon>
    </lineage>
</organism>
<dbReference type="Gene3D" id="3.40.50.880">
    <property type="match status" value="1"/>
</dbReference>
<sequence>MNINDIFYRRDGKKIYIKKPDLIELSYTQRLWNDTDTMADVGKVVDFPRYKWETFYKRSVNPTDGKNFYCLVYTHDNTPIGEVGFHGYDIPTKTARLNIRIENVFRGKGYGKEALDLILDYFFQEFGGEYILESLKDDTYKEFIEKEGFKFVSKNKVESIYRLSKRNYLAKSIIKTRKVGIMLYDGVSTSNVTTVINLFDKINKILNKEIFSITTIGTKEKFKDKLDIVNLNVKEILTQDFKQDFQILIMPSTNNMDFLNDEIIFDNLHNIVDRCDIILACNEGVIPLILTDLLSGLMVSLPKKYEEKLKEYLSSSIISDKNIVDNGKIILFNGNDDITSGCLYLIKRLCGEGMYKALLSGV</sequence>
<gene>
    <name evidence="2" type="ORF">ERS852473_01587</name>
</gene>
<dbReference type="RefSeq" id="WP_055259282.1">
    <property type="nucleotide sequence ID" value="NZ_CABIXL010000005.1"/>
</dbReference>
<dbReference type="SUPFAM" id="SSF55729">
    <property type="entry name" value="Acyl-CoA N-acyltransferases (Nat)"/>
    <property type="match status" value="1"/>
</dbReference>
<dbReference type="Pfam" id="PF13302">
    <property type="entry name" value="Acetyltransf_3"/>
    <property type="match status" value="1"/>
</dbReference>
<evidence type="ECO:0000259" key="1">
    <source>
        <dbReference type="PROSITE" id="PS51186"/>
    </source>
</evidence>